<evidence type="ECO:0000313" key="1">
    <source>
        <dbReference type="EMBL" id="KAF5183376.1"/>
    </source>
</evidence>
<dbReference type="Proteomes" id="UP000554482">
    <property type="component" value="Unassembled WGS sequence"/>
</dbReference>
<keyword evidence="2" id="KW-1185">Reference proteome</keyword>
<dbReference type="EMBL" id="JABWDY010033510">
    <property type="protein sequence ID" value="KAF5183376.1"/>
    <property type="molecule type" value="Genomic_DNA"/>
</dbReference>
<proteinExistence type="predicted"/>
<comment type="caution">
    <text evidence="1">The sequence shown here is derived from an EMBL/GenBank/DDBJ whole genome shotgun (WGS) entry which is preliminary data.</text>
</comment>
<sequence length="106" mass="11878">MILKIERLVRVLLWGKYKIRRKFICLAGRCCVEARGLLFELERLEMYEQSIAGLVATEAEVTGSGFGIWAGDEPLKVQYASLFKLKEGSVVGHWCIGEGGGSWNLQ</sequence>
<feature type="non-terminal residue" evidence="1">
    <location>
        <position position="1"/>
    </location>
</feature>
<accession>A0A7J6VE56</accession>
<name>A0A7J6VE56_THATH</name>
<evidence type="ECO:0000313" key="2">
    <source>
        <dbReference type="Proteomes" id="UP000554482"/>
    </source>
</evidence>
<organism evidence="1 2">
    <name type="scientific">Thalictrum thalictroides</name>
    <name type="common">Rue-anemone</name>
    <name type="synonym">Anemone thalictroides</name>
    <dbReference type="NCBI Taxonomy" id="46969"/>
    <lineage>
        <taxon>Eukaryota</taxon>
        <taxon>Viridiplantae</taxon>
        <taxon>Streptophyta</taxon>
        <taxon>Embryophyta</taxon>
        <taxon>Tracheophyta</taxon>
        <taxon>Spermatophyta</taxon>
        <taxon>Magnoliopsida</taxon>
        <taxon>Ranunculales</taxon>
        <taxon>Ranunculaceae</taxon>
        <taxon>Thalictroideae</taxon>
        <taxon>Thalictrum</taxon>
    </lineage>
</organism>
<dbReference type="AlphaFoldDB" id="A0A7J6VE56"/>
<gene>
    <name evidence="1" type="ORF">FRX31_027037</name>
</gene>
<protein>
    <submittedName>
        <fullName evidence="1">Uncharacterized protein</fullName>
    </submittedName>
</protein>
<reference evidence="1 2" key="1">
    <citation type="submission" date="2020-06" db="EMBL/GenBank/DDBJ databases">
        <title>Transcriptomic and genomic resources for Thalictrum thalictroides and T. hernandezii: Facilitating candidate gene discovery in an emerging model plant lineage.</title>
        <authorList>
            <person name="Arias T."/>
            <person name="Riano-Pachon D.M."/>
            <person name="Di Stilio V.S."/>
        </authorList>
    </citation>
    <scope>NUCLEOTIDE SEQUENCE [LARGE SCALE GENOMIC DNA]</scope>
    <source>
        <strain evidence="2">cv. WT478/WT964</strain>
        <tissue evidence="1">Leaves</tissue>
    </source>
</reference>